<protein>
    <submittedName>
        <fullName evidence="1">Uncharacterized protein</fullName>
    </submittedName>
</protein>
<gene>
    <name evidence="1" type="ORF">LTS18_009523</name>
</gene>
<name>A0ACC3D9Y2_9PEZI</name>
<reference evidence="1" key="1">
    <citation type="submission" date="2024-09" db="EMBL/GenBank/DDBJ databases">
        <title>Black Yeasts Isolated from many extreme environments.</title>
        <authorList>
            <person name="Coleine C."/>
            <person name="Stajich J.E."/>
            <person name="Selbmann L."/>
        </authorList>
    </citation>
    <scope>NUCLEOTIDE SEQUENCE</scope>
    <source>
        <strain evidence="1">CCFEE 5737</strain>
    </source>
</reference>
<evidence type="ECO:0000313" key="1">
    <source>
        <dbReference type="EMBL" id="KAK3064180.1"/>
    </source>
</evidence>
<organism evidence="1 2">
    <name type="scientific">Coniosporium uncinatum</name>
    <dbReference type="NCBI Taxonomy" id="93489"/>
    <lineage>
        <taxon>Eukaryota</taxon>
        <taxon>Fungi</taxon>
        <taxon>Dikarya</taxon>
        <taxon>Ascomycota</taxon>
        <taxon>Pezizomycotina</taxon>
        <taxon>Dothideomycetes</taxon>
        <taxon>Dothideomycetes incertae sedis</taxon>
        <taxon>Coniosporium</taxon>
    </lineage>
</organism>
<sequence length="657" mass="71893">MGQKRRRAATQPQCNPGHTTHLSLRAILEKQKQRELVRLVEEVEEVEEEEDEAEESIESELAPNRNFEDEGGFTDEDMNRMDSDEVDLEEEQGFETQPTQLLNPRSHAAIVTARDVLAAHNDEIATAATALLGLTEGSVDADEYRDEAEDEAVAVDEDIVDEVDDVPTFRRATRSLTGQRQARDAPASTAPTKLSSSTAPKARLKQTVKAKEVQPAPTQKSKEKAVKLKLNMSKSKASKPKLVPPISKPRQQKRRRLESPIVVSLSPSPPPPPVRFQSTWRVQIEGEEKDIWQATTIETARSFNLITAHRTARECKQAIARKFVNDWQLLKLTAISIKEKGKDKPETASATFTSYSELDKVNNLMATVKYWAARGGVVIKVDCIVYLRVELEAPVTPPLQLSENSTGSSGHLVGQLLGLLGGLAQGGLAQGGAKTRRKSSTQQQRLNLPSSSLVEALTGNPGPLIINRWPCQADSCSNFSNSCYSLPGVNRDLANNHFPLNADLIRLWGQSIKACRDGSITSESPPVAVALKLGVARPSSAGGSGESRHSRSRDAAPQFGPNVLGTPYRLPSGPPPAYAPQYAPPQPYSSPYPGQGSLLYSPTPQPVEERSRGPYTGPTSSPIGDEEETEEAMRKFFEYLSSRPGFIGTRELLSRLQ</sequence>
<accession>A0ACC3D9Y2</accession>
<evidence type="ECO:0000313" key="2">
    <source>
        <dbReference type="Proteomes" id="UP001186974"/>
    </source>
</evidence>
<feature type="non-terminal residue" evidence="1">
    <location>
        <position position="657"/>
    </location>
</feature>
<proteinExistence type="predicted"/>
<dbReference type="Proteomes" id="UP001186974">
    <property type="component" value="Unassembled WGS sequence"/>
</dbReference>
<comment type="caution">
    <text evidence="1">The sequence shown here is derived from an EMBL/GenBank/DDBJ whole genome shotgun (WGS) entry which is preliminary data.</text>
</comment>
<keyword evidence="2" id="KW-1185">Reference proteome</keyword>
<dbReference type="EMBL" id="JAWDJW010006592">
    <property type="protein sequence ID" value="KAK3064180.1"/>
    <property type="molecule type" value="Genomic_DNA"/>
</dbReference>